<dbReference type="SUPFAM" id="SSF51905">
    <property type="entry name" value="FAD/NAD(P)-binding domain"/>
    <property type="match status" value="2"/>
</dbReference>
<dbReference type="PANTHER" id="PTHR23023">
    <property type="entry name" value="DIMETHYLANILINE MONOOXYGENASE"/>
    <property type="match status" value="1"/>
</dbReference>
<evidence type="ECO:0000256" key="5">
    <source>
        <dbReference type="ARBA" id="ARBA00023002"/>
    </source>
</evidence>
<protein>
    <submittedName>
        <fullName evidence="6">NAD(P)-binding domain-containing protein</fullName>
    </submittedName>
</protein>
<dbReference type="InterPro" id="IPR050346">
    <property type="entry name" value="FMO-like"/>
</dbReference>
<evidence type="ECO:0000256" key="4">
    <source>
        <dbReference type="ARBA" id="ARBA00022857"/>
    </source>
</evidence>
<evidence type="ECO:0000256" key="1">
    <source>
        <dbReference type="ARBA" id="ARBA00009183"/>
    </source>
</evidence>
<keyword evidence="4" id="KW-0521">NADP</keyword>
<dbReference type="PRINTS" id="PR00370">
    <property type="entry name" value="FMOXYGENASE"/>
</dbReference>
<evidence type="ECO:0000256" key="3">
    <source>
        <dbReference type="ARBA" id="ARBA00022827"/>
    </source>
</evidence>
<name>A0ABT5UE55_9GAMM</name>
<keyword evidence="2" id="KW-0285">Flavoprotein</keyword>
<proteinExistence type="inferred from homology"/>
<comment type="similarity">
    <text evidence="1">Belongs to the FMO family.</text>
</comment>
<keyword evidence="3" id="KW-0274">FAD</keyword>
<reference evidence="6 7" key="1">
    <citation type="submission" date="2022-11" db="EMBL/GenBank/DDBJ databases">
        <title>Spartinivicinus poritis sp. nov., isolated from scleractinian coral Porites lutea.</title>
        <authorList>
            <person name="Zhang G."/>
            <person name="Cai L."/>
            <person name="Wei Q."/>
        </authorList>
    </citation>
    <scope>NUCLEOTIDE SEQUENCE [LARGE SCALE GENOMIC DNA]</scope>
    <source>
        <strain evidence="6 7">A2-2</strain>
    </source>
</reference>
<gene>
    <name evidence="6" type="ORF">ORQ98_17585</name>
</gene>
<dbReference type="InterPro" id="IPR000960">
    <property type="entry name" value="Flavin_mOase"/>
</dbReference>
<evidence type="ECO:0000256" key="2">
    <source>
        <dbReference type="ARBA" id="ARBA00022630"/>
    </source>
</evidence>
<dbReference type="InterPro" id="IPR020946">
    <property type="entry name" value="Flavin_mOase-like"/>
</dbReference>
<dbReference type="Pfam" id="PF00743">
    <property type="entry name" value="FMO-like"/>
    <property type="match status" value="1"/>
</dbReference>
<organism evidence="6 7">
    <name type="scientific">Spartinivicinus poritis</name>
    <dbReference type="NCBI Taxonomy" id="2994640"/>
    <lineage>
        <taxon>Bacteria</taxon>
        <taxon>Pseudomonadati</taxon>
        <taxon>Pseudomonadota</taxon>
        <taxon>Gammaproteobacteria</taxon>
        <taxon>Oceanospirillales</taxon>
        <taxon>Zooshikellaceae</taxon>
        <taxon>Spartinivicinus</taxon>
    </lineage>
</organism>
<keyword evidence="5" id="KW-0560">Oxidoreductase</keyword>
<sequence length="517" mass="58928">MNKDVSIKDVCVIGAGISGLCTIKELLEQNHRVTCYESSNTIGGAFNAACEGGKAYRTMRLTISNYFMAYSSFPPRIIEDRYYWSALEYIKYLSEYADHFKLYDHIIFNHQVIHINTKAIRPTVTVKTDKGLVENKVFDYVVICSGANASEHVPQFNGQDTYTGKIIHSSMFDQYSYRGKRVLCIGLGETGSDVCHLIAQQADSCTVAVRNLPSVVRRYAHNHTNDALTTRILSAAGKTGIDRFMKYQAAIKLKLGKKYNKKERYYFELIKEQNGGFSDRFLTKNDAFIEDIVNEKLALKKAEIKHIEGNKVIFSDGIHEMFDFIVCNTGYKNNFSFVDSNQLLGNVRDLFKHMLHPQLQTKLALIGWARPTQGGVPVMSEMQARYLALLLAGKKAWLSQNQLNDKIEQDRCYEESFFKNSVWLKSLVDYHQYMREMANLIGCQPNIQLLKNPGLLFKYWYGSHLSYFYRLQGSGAQPAKMKAVINSLPVAQTKRRSVVLTLLSLINYVRVVSIVKK</sequence>
<keyword evidence="7" id="KW-1185">Reference proteome</keyword>
<comment type="caution">
    <text evidence="6">The sequence shown here is derived from an EMBL/GenBank/DDBJ whole genome shotgun (WGS) entry which is preliminary data.</text>
</comment>
<evidence type="ECO:0000313" key="7">
    <source>
        <dbReference type="Proteomes" id="UP001528823"/>
    </source>
</evidence>
<dbReference type="RefSeq" id="WP_274690099.1">
    <property type="nucleotide sequence ID" value="NZ_JAPMOU010000024.1"/>
</dbReference>
<accession>A0ABT5UE55</accession>
<dbReference type="Proteomes" id="UP001528823">
    <property type="component" value="Unassembled WGS sequence"/>
</dbReference>
<dbReference type="Gene3D" id="3.50.50.60">
    <property type="entry name" value="FAD/NAD(P)-binding domain"/>
    <property type="match status" value="1"/>
</dbReference>
<dbReference type="EMBL" id="JAPMOU010000024">
    <property type="protein sequence ID" value="MDE1463768.1"/>
    <property type="molecule type" value="Genomic_DNA"/>
</dbReference>
<dbReference type="PIRSF" id="PIRSF000332">
    <property type="entry name" value="FMO"/>
    <property type="match status" value="1"/>
</dbReference>
<dbReference type="InterPro" id="IPR036188">
    <property type="entry name" value="FAD/NAD-bd_sf"/>
</dbReference>
<evidence type="ECO:0000313" key="6">
    <source>
        <dbReference type="EMBL" id="MDE1463768.1"/>
    </source>
</evidence>